<gene>
    <name evidence="1" type="ORF">Scep_024517</name>
</gene>
<proteinExistence type="predicted"/>
<reference evidence="1 2" key="1">
    <citation type="submission" date="2024-01" db="EMBL/GenBank/DDBJ databases">
        <title>Genome assemblies of Stephania.</title>
        <authorList>
            <person name="Yang L."/>
        </authorList>
    </citation>
    <scope>NUCLEOTIDE SEQUENCE [LARGE SCALE GENOMIC DNA]</scope>
    <source>
        <strain evidence="1">JXDWG</strain>
        <tissue evidence="1">Leaf</tissue>
    </source>
</reference>
<evidence type="ECO:0000313" key="1">
    <source>
        <dbReference type="EMBL" id="KAK9101087.1"/>
    </source>
</evidence>
<dbReference type="AlphaFoldDB" id="A0AAP0F276"/>
<dbReference type="Proteomes" id="UP001419268">
    <property type="component" value="Unassembled WGS sequence"/>
</dbReference>
<accession>A0AAP0F276</accession>
<evidence type="ECO:0000313" key="2">
    <source>
        <dbReference type="Proteomes" id="UP001419268"/>
    </source>
</evidence>
<keyword evidence="2" id="KW-1185">Reference proteome</keyword>
<protein>
    <submittedName>
        <fullName evidence="1">Uncharacterized protein</fullName>
    </submittedName>
</protein>
<comment type="caution">
    <text evidence="1">The sequence shown here is derived from an EMBL/GenBank/DDBJ whole genome shotgun (WGS) entry which is preliminary data.</text>
</comment>
<sequence length="196" mass="20936">MAFNEGLNSKIPFKYTNLAKIHTLCILREQFIALSNFVGATPRCPPLLCLVGDRLVRLVCPSSPAPPSTRHRAYLLPLLLLVRTFASSPAHRSPHWPATAPRAAVRALLSAAAAALSPELSSAAATLCRRTSLHLARSLSLFGLLAGSPLHCEPPSAPSAPCCLLSRLLARRSSHRPPPPCAAGPLFTSRDLSLFP</sequence>
<organism evidence="1 2">
    <name type="scientific">Stephania cephalantha</name>
    <dbReference type="NCBI Taxonomy" id="152367"/>
    <lineage>
        <taxon>Eukaryota</taxon>
        <taxon>Viridiplantae</taxon>
        <taxon>Streptophyta</taxon>
        <taxon>Embryophyta</taxon>
        <taxon>Tracheophyta</taxon>
        <taxon>Spermatophyta</taxon>
        <taxon>Magnoliopsida</taxon>
        <taxon>Ranunculales</taxon>
        <taxon>Menispermaceae</taxon>
        <taxon>Menispermoideae</taxon>
        <taxon>Cissampelideae</taxon>
        <taxon>Stephania</taxon>
    </lineage>
</organism>
<name>A0AAP0F276_9MAGN</name>
<dbReference type="EMBL" id="JBBNAG010000010">
    <property type="protein sequence ID" value="KAK9101087.1"/>
    <property type="molecule type" value="Genomic_DNA"/>
</dbReference>